<dbReference type="CDD" id="cd05233">
    <property type="entry name" value="SDR_c"/>
    <property type="match status" value="1"/>
</dbReference>
<evidence type="ECO:0008006" key="5">
    <source>
        <dbReference type="Google" id="ProtNLM"/>
    </source>
</evidence>
<evidence type="ECO:0000313" key="3">
    <source>
        <dbReference type="EMBL" id="BCB91490.1"/>
    </source>
</evidence>
<dbReference type="AlphaFoldDB" id="A0A6F8YZ80"/>
<keyword evidence="4" id="KW-1185">Reference proteome</keyword>
<dbReference type="InterPro" id="IPR002347">
    <property type="entry name" value="SDR_fam"/>
</dbReference>
<dbReference type="InterPro" id="IPR020904">
    <property type="entry name" value="Sc_DH/Rdtase_CS"/>
</dbReference>
<name>A0A6F8YZ80_9ACTN</name>
<comment type="similarity">
    <text evidence="1">Belongs to the short-chain dehydrogenases/reductases (SDR) family.</text>
</comment>
<sequence length="362" mass="37130">MTGSYVVTGAARGVGRAIAERLLRDGPVVGIDADWQVPHGHAGDGAEADWQVPPPHDHAGAEADWRVPPPHDHAGVEVDWRVPPPHGRDGVGVEAGWQVPHGHAGDGDEGDSRVPPPLDRDGAGVEADWRVVPPPHDRAGVGVEAGRPGERPPYRLLTVTGDAADEEVAAHAADLAASMAPLAGWVNNAAVFRDASLHSAPAREVLELVTLNLGLAVAGCAAAVKHLLAAGTPGAIVNISSHQAQRPVPGALPYATAKAAIEGLTRALAVEYGRHGIRVNAVALGSIATDRYDAYLAGAGPAGAARIDAEMRRLHPLGRVGSPEEVAATVAHLLSAAASFVTGAVIPVDGGRAARGLDPEER</sequence>
<dbReference type="GO" id="GO:0030497">
    <property type="term" value="P:fatty acid elongation"/>
    <property type="evidence" value="ECO:0007669"/>
    <property type="project" value="TreeGrafter"/>
</dbReference>
<reference evidence="3 4" key="2">
    <citation type="submission" date="2020-03" db="EMBL/GenBank/DDBJ databases">
        <authorList>
            <person name="Ichikawa N."/>
            <person name="Kimura A."/>
            <person name="Kitahashi Y."/>
            <person name="Uohara A."/>
        </authorList>
    </citation>
    <scope>NUCLEOTIDE SEQUENCE [LARGE SCALE GENOMIC DNA]</scope>
    <source>
        <strain evidence="3 4">NBRC 105367</strain>
    </source>
</reference>
<dbReference type="InterPro" id="IPR036291">
    <property type="entry name" value="NAD(P)-bd_dom_sf"/>
</dbReference>
<dbReference type="SUPFAM" id="SSF51735">
    <property type="entry name" value="NAD(P)-binding Rossmann-fold domains"/>
    <property type="match status" value="2"/>
</dbReference>
<evidence type="ECO:0000256" key="2">
    <source>
        <dbReference type="SAM" id="MobiDB-lite"/>
    </source>
</evidence>
<dbReference type="PANTHER" id="PTHR42760:SF40">
    <property type="entry name" value="3-OXOACYL-[ACYL-CARRIER-PROTEIN] REDUCTASE, CHLOROPLASTIC"/>
    <property type="match status" value="1"/>
</dbReference>
<dbReference type="EMBL" id="AP022871">
    <property type="protein sequence ID" value="BCB91490.1"/>
    <property type="molecule type" value="Genomic_DNA"/>
</dbReference>
<evidence type="ECO:0000256" key="1">
    <source>
        <dbReference type="ARBA" id="ARBA00006484"/>
    </source>
</evidence>
<gene>
    <name evidence="3" type="ORF">Psuf_088030</name>
</gene>
<dbReference type="PANTHER" id="PTHR42760">
    <property type="entry name" value="SHORT-CHAIN DEHYDROGENASES/REDUCTASES FAMILY MEMBER"/>
    <property type="match status" value="1"/>
</dbReference>
<dbReference type="GO" id="GO:0016616">
    <property type="term" value="F:oxidoreductase activity, acting on the CH-OH group of donors, NAD or NADP as acceptor"/>
    <property type="evidence" value="ECO:0007669"/>
    <property type="project" value="TreeGrafter"/>
</dbReference>
<dbReference type="KEGG" id="psuu:Psuf_088030"/>
<dbReference type="Gene3D" id="3.40.50.720">
    <property type="entry name" value="NAD(P)-binding Rossmann-like Domain"/>
    <property type="match status" value="1"/>
</dbReference>
<feature type="compositionally biased region" description="Basic and acidic residues" evidence="2">
    <location>
        <begin position="103"/>
        <end position="139"/>
    </location>
</feature>
<dbReference type="Proteomes" id="UP000503011">
    <property type="component" value="Chromosome"/>
</dbReference>
<protein>
    <recommendedName>
        <fullName evidence="5">Short-chain dehydrogenase</fullName>
    </recommendedName>
</protein>
<feature type="region of interest" description="Disordered" evidence="2">
    <location>
        <begin position="86"/>
        <end position="153"/>
    </location>
</feature>
<reference evidence="3 4" key="1">
    <citation type="submission" date="2020-03" db="EMBL/GenBank/DDBJ databases">
        <title>Whole genome shotgun sequence of Phytohabitans suffuscus NBRC 105367.</title>
        <authorList>
            <person name="Komaki H."/>
            <person name="Tamura T."/>
        </authorList>
    </citation>
    <scope>NUCLEOTIDE SEQUENCE [LARGE SCALE GENOMIC DNA]</scope>
    <source>
        <strain evidence="3 4">NBRC 105367</strain>
    </source>
</reference>
<organism evidence="3 4">
    <name type="scientific">Phytohabitans suffuscus</name>
    <dbReference type="NCBI Taxonomy" id="624315"/>
    <lineage>
        <taxon>Bacteria</taxon>
        <taxon>Bacillati</taxon>
        <taxon>Actinomycetota</taxon>
        <taxon>Actinomycetes</taxon>
        <taxon>Micromonosporales</taxon>
        <taxon>Micromonosporaceae</taxon>
    </lineage>
</organism>
<dbReference type="RefSeq" id="WP_232075695.1">
    <property type="nucleotide sequence ID" value="NZ_AP022871.1"/>
</dbReference>
<dbReference type="PROSITE" id="PS00061">
    <property type="entry name" value="ADH_SHORT"/>
    <property type="match status" value="1"/>
</dbReference>
<dbReference type="PRINTS" id="PR00081">
    <property type="entry name" value="GDHRDH"/>
</dbReference>
<evidence type="ECO:0000313" key="4">
    <source>
        <dbReference type="Proteomes" id="UP000503011"/>
    </source>
</evidence>
<proteinExistence type="inferred from homology"/>
<dbReference type="PRINTS" id="PR00080">
    <property type="entry name" value="SDRFAMILY"/>
</dbReference>
<accession>A0A6F8YZ80</accession>
<dbReference type="Pfam" id="PF13561">
    <property type="entry name" value="adh_short_C2"/>
    <property type="match status" value="1"/>
</dbReference>